<name>A0A0K2H4U1_9CORY</name>
<proteinExistence type="predicted"/>
<organism evidence="1 2">
    <name type="scientific">Corynebacterium lactis RW2-5</name>
    <dbReference type="NCBI Taxonomy" id="1408189"/>
    <lineage>
        <taxon>Bacteria</taxon>
        <taxon>Bacillati</taxon>
        <taxon>Actinomycetota</taxon>
        <taxon>Actinomycetes</taxon>
        <taxon>Mycobacteriales</taxon>
        <taxon>Corynebacteriaceae</taxon>
        <taxon>Corynebacterium</taxon>
    </lineage>
</organism>
<sequence length="65" mass="6910">MSNAGKTAPTKPKLLGFGWRAWLAEELPEAGVLSDGVGGVIGVLLVNRVNVNHWSTRLSIQQGLV</sequence>
<keyword evidence="2" id="KW-1185">Reference proteome</keyword>
<dbReference type="EMBL" id="CP006841">
    <property type="protein sequence ID" value="ALA68726.1"/>
    <property type="molecule type" value="Genomic_DNA"/>
</dbReference>
<evidence type="ECO:0000313" key="1">
    <source>
        <dbReference type="EMBL" id="ALA68726.1"/>
    </source>
</evidence>
<accession>A0A0K2H4U1</accession>
<dbReference type="AlphaFoldDB" id="A0A0K2H4U1"/>
<reference evidence="1 2" key="1">
    <citation type="submission" date="2013-10" db="EMBL/GenBank/DDBJ databases">
        <title>Complete genome sequence of Corynebacterium lactis DSM 45799(T), isolated from raw cow milk.</title>
        <authorList>
            <person name="Ruckert C."/>
            <person name="Albersmeier A."/>
            <person name="Lipski A."/>
            <person name="Kalinowski J."/>
        </authorList>
    </citation>
    <scope>NUCLEOTIDE SEQUENCE [LARGE SCALE GENOMIC DNA]</scope>
    <source>
        <strain evidence="1 2">RW2-5</strain>
    </source>
</reference>
<dbReference type="STRING" id="1408189.CLAC_11865"/>
<evidence type="ECO:0000313" key="2">
    <source>
        <dbReference type="Proteomes" id="UP000058446"/>
    </source>
</evidence>
<gene>
    <name evidence="1" type="ORF">CLAC_11865</name>
</gene>
<protein>
    <submittedName>
        <fullName evidence="1">Uncharacterized protein</fullName>
    </submittedName>
</protein>
<dbReference type="Proteomes" id="UP000058446">
    <property type="component" value="Chromosome"/>
</dbReference>
<dbReference type="KEGG" id="clw:CLAC_11865"/>